<dbReference type="AlphaFoldDB" id="A0A671WSU8"/>
<sequence>MSVALWLIDCEVDIDACALPNNTCPPKTQCLDLPGGLEYTCRVPCPQNLQVGRTNSVKYLSLSWSRWKETKLGTV</sequence>
<dbReference type="Ensembl" id="ENSSAUT00010043184.1">
    <property type="protein sequence ID" value="ENSSAUP00010041002.1"/>
    <property type="gene ID" value="ENSSAUG00010017226.1"/>
</dbReference>
<reference evidence="1" key="1">
    <citation type="submission" date="2021-04" db="EMBL/GenBank/DDBJ databases">
        <authorList>
            <consortium name="Wellcome Sanger Institute Data Sharing"/>
        </authorList>
    </citation>
    <scope>NUCLEOTIDE SEQUENCE [LARGE SCALE GENOMIC DNA]</scope>
</reference>
<dbReference type="Proteomes" id="UP000472265">
    <property type="component" value="Chromosome 15"/>
</dbReference>
<dbReference type="InParanoid" id="A0A671WSU8"/>
<keyword evidence="2" id="KW-1185">Reference proteome</keyword>
<name>A0A671WSU8_SPAAU</name>
<reference evidence="1" key="3">
    <citation type="submission" date="2025-09" db="UniProtKB">
        <authorList>
            <consortium name="Ensembl"/>
        </authorList>
    </citation>
    <scope>IDENTIFICATION</scope>
</reference>
<evidence type="ECO:0000313" key="2">
    <source>
        <dbReference type="Proteomes" id="UP000472265"/>
    </source>
</evidence>
<evidence type="ECO:0000313" key="1">
    <source>
        <dbReference type="Ensembl" id="ENSSAUP00010041002.1"/>
    </source>
</evidence>
<protein>
    <submittedName>
        <fullName evidence="1">Uncharacterized protein</fullName>
    </submittedName>
</protein>
<organism evidence="1 2">
    <name type="scientific">Sparus aurata</name>
    <name type="common">Gilthead sea bream</name>
    <dbReference type="NCBI Taxonomy" id="8175"/>
    <lineage>
        <taxon>Eukaryota</taxon>
        <taxon>Metazoa</taxon>
        <taxon>Chordata</taxon>
        <taxon>Craniata</taxon>
        <taxon>Vertebrata</taxon>
        <taxon>Euteleostomi</taxon>
        <taxon>Actinopterygii</taxon>
        <taxon>Neopterygii</taxon>
        <taxon>Teleostei</taxon>
        <taxon>Neoteleostei</taxon>
        <taxon>Acanthomorphata</taxon>
        <taxon>Eupercaria</taxon>
        <taxon>Spariformes</taxon>
        <taxon>Sparidae</taxon>
        <taxon>Sparus</taxon>
    </lineage>
</organism>
<accession>A0A671WSU8</accession>
<reference evidence="1" key="2">
    <citation type="submission" date="2025-08" db="UniProtKB">
        <authorList>
            <consortium name="Ensembl"/>
        </authorList>
    </citation>
    <scope>IDENTIFICATION</scope>
</reference>
<proteinExistence type="predicted"/>